<evidence type="ECO:0000313" key="2">
    <source>
        <dbReference type="Proteomes" id="UP000254545"/>
    </source>
</evidence>
<dbReference type="EMBL" id="UGKR01000003">
    <property type="protein sequence ID" value="STS88242.1"/>
    <property type="molecule type" value="Genomic_DNA"/>
</dbReference>
<name>A0A7H4MD42_KLEVA</name>
<proteinExistence type="predicted"/>
<organism evidence="1 2">
    <name type="scientific">Klebsiella variicola</name>
    <dbReference type="NCBI Taxonomy" id="244366"/>
    <lineage>
        <taxon>Bacteria</taxon>
        <taxon>Pseudomonadati</taxon>
        <taxon>Pseudomonadota</taxon>
        <taxon>Gammaproteobacteria</taxon>
        <taxon>Enterobacterales</taxon>
        <taxon>Enterobacteriaceae</taxon>
        <taxon>Klebsiella/Raoultella group</taxon>
        <taxon>Klebsiella</taxon>
        <taxon>Klebsiella pneumoniae complex</taxon>
    </lineage>
</organism>
<accession>A0A7H4MD42</accession>
<sequence length="178" mass="19368">MSSLRGPTIFGKRARRASITSDVSSTESVVWVINDSRASFLTSSLRTSSGELDQVHAPLRVIVLPHSAFDFRVAGMADQNRLFATAAGAGDFHMDFGPPADRWPSNTVRSRLFASLRTACRNTVGGENQDRAVRHFADLFDKNGARACAGYPPHSGCAPLHGEHRSVRHTASARFLQC</sequence>
<reference evidence="1 2" key="1">
    <citation type="submission" date="2018-06" db="EMBL/GenBank/DDBJ databases">
        <authorList>
            <consortium name="Pathogen Informatics"/>
            <person name="Doyle S."/>
        </authorList>
    </citation>
    <scope>NUCLEOTIDE SEQUENCE [LARGE SCALE GENOMIC DNA]</scope>
    <source>
        <strain evidence="1 2">NCTC9177</strain>
    </source>
</reference>
<gene>
    <name evidence="1" type="ORF">NCTC9177_02084</name>
</gene>
<evidence type="ECO:0000313" key="1">
    <source>
        <dbReference type="EMBL" id="STS88242.1"/>
    </source>
</evidence>
<dbReference type="AlphaFoldDB" id="A0A7H4MD42"/>
<comment type="caution">
    <text evidence="1">The sequence shown here is derived from an EMBL/GenBank/DDBJ whole genome shotgun (WGS) entry which is preliminary data.</text>
</comment>
<protein>
    <submittedName>
        <fullName evidence="1">Uncharacterized protein</fullName>
    </submittedName>
</protein>
<dbReference type="Proteomes" id="UP000254545">
    <property type="component" value="Unassembled WGS sequence"/>
</dbReference>